<sequence>MRTARSLAATTAACAVVLGAAPFAAAGETSAEVSPRTVAPGGTLTISVSCPSTGGNPAPGSIAANSQAFAKGSVRLRKVKNASVPGVGPAYRGTARIADTRGSTGSGPNGVGGKSEWTVDGSCPHDGQWSASFTVSRASHQNKGVRGGLGGSFTDSQTTMLTGGVLIAGALGYAYYRTRRREEPPQD</sequence>
<reference evidence="3 4" key="1">
    <citation type="submission" date="2023-05" db="EMBL/GenBank/DDBJ databases">
        <title>Draft genome sequence of Streptomyces sp. B-S-A8 isolated from a cave soil in Thailand.</title>
        <authorList>
            <person name="Chamroensaksri N."/>
            <person name="Muangham S."/>
        </authorList>
    </citation>
    <scope>NUCLEOTIDE SEQUENCE [LARGE SCALE GENOMIC DNA]</scope>
    <source>
        <strain evidence="3 4">B-S-A8</strain>
    </source>
</reference>
<feature type="transmembrane region" description="Helical" evidence="1">
    <location>
        <begin position="159"/>
        <end position="176"/>
    </location>
</feature>
<name>A0ABT6RM00_9ACTN</name>
<dbReference type="Proteomes" id="UP001224661">
    <property type="component" value="Unassembled WGS sequence"/>
</dbReference>
<dbReference type="RefSeq" id="WP_282510311.1">
    <property type="nucleotide sequence ID" value="NZ_JASCIR010000002.1"/>
</dbReference>
<accession>A0ABT6RM00</accession>
<keyword evidence="1" id="KW-1133">Transmembrane helix</keyword>
<dbReference type="EMBL" id="JASCIR010000002">
    <property type="protein sequence ID" value="MDI3385320.1"/>
    <property type="molecule type" value="Genomic_DNA"/>
</dbReference>
<keyword evidence="1" id="KW-0812">Transmembrane</keyword>
<proteinExistence type="predicted"/>
<feature type="chain" id="PRO_5047452637" description="Integral membrane protein" evidence="2">
    <location>
        <begin position="27"/>
        <end position="187"/>
    </location>
</feature>
<feature type="signal peptide" evidence="2">
    <location>
        <begin position="1"/>
        <end position="26"/>
    </location>
</feature>
<evidence type="ECO:0000313" key="3">
    <source>
        <dbReference type="EMBL" id="MDI3385320.1"/>
    </source>
</evidence>
<evidence type="ECO:0008006" key="5">
    <source>
        <dbReference type="Google" id="ProtNLM"/>
    </source>
</evidence>
<evidence type="ECO:0000256" key="1">
    <source>
        <dbReference type="SAM" id="Phobius"/>
    </source>
</evidence>
<keyword evidence="1" id="KW-0472">Membrane</keyword>
<keyword evidence="2" id="KW-0732">Signal</keyword>
<comment type="caution">
    <text evidence="3">The sequence shown here is derived from an EMBL/GenBank/DDBJ whole genome shotgun (WGS) entry which is preliminary data.</text>
</comment>
<evidence type="ECO:0000313" key="4">
    <source>
        <dbReference type="Proteomes" id="UP001224661"/>
    </source>
</evidence>
<keyword evidence="4" id="KW-1185">Reference proteome</keyword>
<protein>
    <recommendedName>
        <fullName evidence="5">Integral membrane protein</fullName>
    </recommendedName>
</protein>
<gene>
    <name evidence="3" type="ORF">QIS99_03685</name>
</gene>
<evidence type="ECO:0000256" key="2">
    <source>
        <dbReference type="SAM" id="SignalP"/>
    </source>
</evidence>
<organism evidence="3 4">
    <name type="scientific">Streptomyces solicavernae</name>
    <dbReference type="NCBI Taxonomy" id="3043614"/>
    <lineage>
        <taxon>Bacteria</taxon>
        <taxon>Bacillati</taxon>
        <taxon>Actinomycetota</taxon>
        <taxon>Actinomycetes</taxon>
        <taxon>Kitasatosporales</taxon>
        <taxon>Streptomycetaceae</taxon>
        <taxon>Streptomyces</taxon>
    </lineage>
</organism>